<dbReference type="Proteomes" id="UP000175707">
    <property type="component" value="Unassembled WGS sequence"/>
</dbReference>
<feature type="compositionally biased region" description="Low complexity" evidence="1">
    <location>
        <begin position="203"/>
        <end position="228"/>
    </location>
</feature>
<feature type="compositionally biased region" description="Polar residues" evidence="1">
    <location>
        <begin position="229"/>
        <end position="241"/>
    </location>
</feature>
<dbReference type="SUPFAM" id="SSF53300">
    <property type="entry name" value="vWA-like"/>
    <property type="match status" value="1"/>
</dbReference>
<dbReference type="EMBL" id="LZYH01000880">
    <property type="protein sequence ID" value="OFC48897.1"/>
    <property type="molecule type" value="Genomic_DNA"/>
</dbReference>
<gene>
    <name evidence="2" type="ORF">BAE30_13305</name>
</gene>
<accession>A0A1E7YT18</accession>
<protein>
    <recommendedName>
        <fullName evidence="4">VWFA domain-containing protein</fullName>
    </recommendedName>
</protein>
<name>A0A1E7YT18_9PROT</name>
<feature type="region of interest" description="Disordered" evidence="1">
    <location>
        <begin position="203"/>
        <end position="244"/>
    </location>
</feature>
<evidence type="ECO:0000313" key="3">
    <source>
        <dbReference type="Proteomes" id="UP000175707"/>
    </source>
</evidence>
<proteinExistence type="predicted"/>
<dbReference type="Gene3D" id="3.40.50.410">
    <property type="entry name" value="von Willebrand factor, type A domain"/>
    <property type="match status" value="1"/>
</dbReference>
<dbReference type="InterPro" id="IPR036465">
    <property type="entry name" value="vWFA_dom_sf"/>
</dbReference>
<evidence type="ECO:0000256" key="1">
    <source>
        <dbReference type="SAM" id="MobiDB-lite"/>
    </source>
</evidence>
<comment type="caution">
    <text evidence="2">The sequence shown here is derived from an EMBL/GenBank/DDBJ whole genome shotgun (WGS) entry which is preliminary data.</text>
</comment>
<reference evidence="2 3" key="1">
    <citation type="submission" date="2016-06" db="EMBL/GenBank/DDBJ databases">
        <title>Gene turnover analysis identifies the evolutionary adaptation of the extremophile Acidithiobacillus caldus.</title>
        <authorList>
            <person name="Zhang X."/>
        </authorList>
    </citation>
    <scope>NUCLEOTIDE SEQUENCE [LARGE SCALE GENOMIC DNA]</scope>
    <source>
        <strain evidence="2 3">S1</strain>
    </source>
</reference>
<evidence type="ECO:0000313" key="2">
    <source>
        <dbReference type="EMBL" id="OFC48897.1"/>
    </source>
</evidence>
<organism evidence="2 3">
    <name type="scientific">Acidithiobacillus caldus</name>
    <dbReference type="NCBI Taxonomy" id="33059"/>
    <lineage>
        <taxon>Bacteria</taxon>
        <taxon>Pseudomonadati</taxon>
        <taxon>Pseudomonadota</taxon>
        <taxon>Acidithiobacillia</taxon>
        <taxon>Acidithiobacillales</taxon>
        <taxon>Acidithiobacillaceae</taxon>
        <taxon>Acidithiobacillus</taxon>
    </lineage>
</organism>
<sequence>MKSLQIVAAALGRKMGVRVRVDPNARTAYTDGKEIVLPLLREAPEEIEKVVMGLMVHESGHIRMRSGEPPKGIIATPLLGRLENCLEDIRIEAGMRRLYGGAKRHLDNLIEYAKARKWFAPLKGEVHPGALLCGAMLSKYRAEVLGNKLGSIPDSWESKAVSVFGQQLWDRICAIAEPATRAKSNAEVWEASNEILNLLKMQDQQVQSQGHGQDGQSQQGSDQDPGQQNPSQGNPDGSSQKACREALAAKEDDLPEMDIAKILAKDKKLEDACKPSRSRGKIGEIRPLGCCTGVPDLVFRLSEGIYRRIAGPLEAKLWARSQAEEYTALTGTRGIATSSLAQAYTTGRVFRRVTEGDTRDISVLLLVDHSGSMGQVQDMKPLAWANAGAVALAKVCSSLGIPVAVDGFNENYSICRPLQSTPITKANKMPWIASGGTALAGAVEIGASRLLQETSEEKILIVLTDAQIDQEEAQRLQVVDATATAEGLKVFYVVIADKTQIGPGFPRDRTGVAPGDRCGDAIIEAFGKAMI</sequence>
<dbReference type="AlphaFoldDB" id="A0A1E7YT18"/>
<evidence type="ECO:0008006" key="4">
    <source>
        <dbReference type="Google" id="ProtNLM"/>
    </source>
</evidence>